<dbReference type="InterPro" id="IPR001303">
    <property type="entry name" value="Aldolase_II/adducin_N"/>
</dbReference>
<gene>
    <name evidence="4" type="ORF">H2508_11335</name>
</gene>
<dbReference type="AlphaFoldDB" id="A0A7W2TXG5"/>
<organism evidence="4 5">
    <name type="scientific">Sediminihaliea albiluteola</name>
    <dbReference type="NCBI Taxonomy" id="2758564"/>
    <lineage>
        <taxon>Bacteria</taxon>
        <taxon>Pseudomonadati</taxon>
        <taxon>Pseudomonadota</taxon>
        <taxon>Gammaproteobacteria</taxon>
        <taxon>Cellvibrionales</taxon>
        <taxon>Halieaceae</taxon>
        <taxon>Sediminihaliea</taxon>
    </lineage>
</organism>
<keyword evidence="2" id="KW-0456">Lyase</keyword>
<dbReference type="GO" id="GO:0046872">
    <property type="term" value="F:metal ion binding"/>
    <property type="evidence" value="ECO:0007669"/>
    <property type="project" value="UniProtKB-KW"/>
</dbReference>
<comment type="caution">
    <text evidence="4">The sequence shown here is derived from an EMBL/GenBank/DDBJ whole genome shotgun (WGS) entry which is preliminary data.</text>
</comment>
<keyword evidence="1" id="KW-0479">Metal-binding</keyword>
<evidence type="ECO:0000259" key="3">
    <source>
        <dbReference type="SMART" id="SM01007"/>
    </source>
</evidence>
<dbReference type="GO" id="GO:0019323">
    <property type="term" value="P:pentose catabolic process"/>
    <property type="evidence" value="ECO:0007669"/>
    <property type="project" value="TreeGrafter"/>
</dbReference>
<proteinExistence type="predicted"/>
<accession>A0A7W2TXG5</accession>
<evidence type="ECO:0000256" key="2">
    <source>
        <dbReference type="ARBA" id="ARBA00023239"/>
    </source>
</evidence>
<dbReference type="PANTHER" id="PTHR22789">
    <property type="entry name" value="FUCULOSE PHOSPHATE ALDOLASE"/>
    <property type="match status" value="1"/>
</dbReference>
<protein>
    <submittedName>
        <fullName evidence="4">Class II aldolase/adducin family protein</fullName>
    </submittedName>
</protein>
<evidence type="ECO:0000313" key="5">
    <source>
        <dbReference type="Proteomes" id="UP000539350"/>
    </source>
</evidence>
<dbReference type="SUPFAM" id="SSF53639">
    <property type="entry name" value="AraD/HMP-PK domain-like"/>
    <property type="match status" value="1"/>
</dbReference>
<dbReference type="Proteomes" id="UP000539350">
    <property type="component" value="Unassembled WGS sequence"/>
</dbReference>
<dbReference type="Pfam" id="PF00596">
    <property type="entry name" value="Aldolase_II"/>
    <property type="match status" value="1"/>
</dbReference>
<dbReference type="PANTHER" id="PTHR22789:SF0">
    <property type="entry name" value="3-OXO-TETRONATE 4-PHOSPHATE DECARBOXYLASE-RELATED"/>
    <property type="match status" value="1"/>
</dbReference>
<dbReference type="InterPro" id="IPR050197">
    <property type="entry name" value="Aldolase_class_II_sugar_metab"/>
</dbReference>
<dbReference type="GO" id="GO:0016832">
    <property type="term" value="F:aldehyde-lyase activity"/>
    <property type="evidence" value="ECO:0007669"/>
    <property type="project" value="TreeGrafter"/>
</dbReference>
<dbReference type="RefSeq" id="WP_182173563.1">
    <property type="nucleotide sequence ID" value="NZ_JACFXU010000015.1"/>
</dbReference>
<evidence type="ECO:0000313" key="4">
    <source>
        <dbReference type="EMBL" id="MBA6413702.1"/>
    </source>
</evidence>
<evidence type="ECO:0000256" key="1">
    <source>
        <dbReference type="ARBA" id="ARBA00022723"/>
    </source>
</evidence>
<sequence length="260" mass="28823">MDKYQYLNREAIGSYISKPGRYPLLPEVSEQGLVALLCRIAYREGWNEHLAGHITWRLADGRILSNPWELAWDEVTEADILTLSPEGEVISGEWNITPAIGLHLQIHAARPDAHVVMHNHPQWSGIWACLGETPPALDQASAYVDGPLPVFSEYDGTFDDLKITGSLVEAIGDAKWALLANHGALVLAENPRQAHLRMATLEWRSMRAWQARLADGGRALPEAMVAQIALPDSNGFPFLFEAMARRELRQDPGILNGVAH</sequence>
<dbReference type="GO" id="GO:0005829">
    <property type="term" value="C:cytosol"/>
    <property type="evidence" value="ECO:0007669"/>
    <property type="project" value="TreeGrafter"/>
</dbReference>
<dbReference type="InterPro" id="IPR036409">
    <property type="entry name" value="Aldolase_II/adducin_N_sf"/>
</dbReference>
<feature type="domain" description="Class II aldolase/adducin N-terminal" evidence="3">
    <location>
        <begin position="32"/>
        <end position="209"/>
    </location>
</feature>
<dbReference type="EMBL" id="JACFXU010000015">
    <property type="protein sequence ID" value="MBA6413702.1"/>
    <property type="molecule type" value="Genomic_DNA"/>
</dbReference>
<dbReference type="Gene3D" id="3.40.225.10">
    <property type="entry name" value="Class II aldolase/adducin N-terminal domain"/>
    <property type="match status" value="1"/>
</dbReference>
<name>A0A7W2TXG5_9GAMM</name>
<dbReference type="SMART" id="SM01007">
    <property type="entry name" value="Aldolase_II"/>
    <property type="match status" value="1"/>
</dbReference>
<keyword evidence="5" id="KW-1185">Reference proteome</keyword>
<reference evidence="4 5" key="1">
    <citation type="submission" date="2020-07" db="EMBL/GenBank/DDBJ databases">
        <title>Halieaceae bacterium, F7430, whole genome shotgun sequencing project.</title>
        <authorList>
            <person name="Jiang S."/>
            <person name="Liu Z.W."/>
            <person name="Du Z.J."/>
        </authorList>
    </citation>
    <scope>NUCLEOTIDE SEQUENCE [LARGE SCALE GENOMIC DNA]</scope>
    <source>
        <strain evidence="4 5">F7430</strain>
    </source>
</reference>